<dbReference type="InterPro" id="IPR000182">
    <property type="entry name" value="GNAT_dom"/>
</dbReference>
<name>A0ABZ2BTX6_9RHOB</name>
<reference evidence="3" key="2">
    <citation type="submission" date="2024-01" db="EMBL/GenBank/DDBJ databases">
        <title>Roseobacter fucihabitans sp. nov., isolated from the brown alga Fucus spiralis.</title>
        <authorList>
            <person name="Hahnke S."/>
            <person name="Berger M."/>
            <person name="Schlingloff A."/>
            <person name="Athale I."/>
            <person name="Neumann-Schaal M."/>
            <person name="Adenaya A."/>
            <person name="Poehlein A."/>
            <person name="Daniel R."/>
            <person name="Pertersen J."/>
            <person name="Brinkhoff T."/>
        </authorList>
    </citation>
    <scope>NUCLEOTIDE SEQUENCE [LARGE SCALE GENOMIC DNA]</scope>
    <source>
        <strain evidence="3">B14</strain>
    </source>
</reference>
<organism evidence="2 3">
    <name type="scientific">Roseobacter fucihabitans</name>
    <dbReference type="NCBI Taxonomy" id="1537242"/>
    <lineage>
        <taxon>Bacteria</taxon>
        <taxon>Pseudomonadati</taxon>
        <taxon>Pseudomonadota</taxon>
        <taxon>Alphaproteobacteria</taxon>
        <taxon>Rhodobacterales</taxon>
        <taxon>Roseobacteraceae</taxon>
        <taxon>Roseobacter</taxon>
    </lineage>
</organism>
<dbReference type="Proteomes" id="UP001318682">
    <property type="component" value="Chromosome"/>
</dbReference>
<evidence type="ECO:0000313" key="3">
    <source>
        <dbReference type="Proteomes" id="UP001318682"/>
    </source>
</evidence>
<evidence type="ECO:0000259" key="1">
    <source>
        <dbReference type="PROSITE" id="PS51186"/>
    </source>
</evidence>
<sequence>MLGAGYLKQKLGCAGTVYDLKLETARDVHEVEALFDLCFAPGREALSSYRLRDDVASVSQLNTVARDGAGILAGAVRFWPVRVAGAPALLLGPIAVHPTRQGEGLAGDLIREVLSRAAGLGWARVMLVGDAPYYQRFGFERLGGVVMPAPTNPERVLGRELVPGAWLDIRGDVTRWKGAVRPGD</sequence>
<dbReference type="InterPro" id="IPR016181">
    <property type="entry name" value="Acyl_CoA_acyltransferase"/>
</dbReference>
<reference evidence="2 3" key="1">
    <citation type="submission" date="2015-07" db="EMBL/GenBank/DDBJ databases">
        <authorList>
            <person name="Voget S."/>
            <person name="Dogs M."/>
            <person name="Brinkhoff T.H."/>
            <person name="Daniel R."/>
        </authorList>
    </citation>
    <scope>NUCLEOTIDE SEQUENCE [LARGE SCALE GENOMIC DNA]</scope>
    <source>
        <strain evidence="2 3">B14</strain>
    </source>
</reference>
<evidence type="ECO:0000313" key="2">
    <source>
        <dbReference type="EMBL" id="WVX49477.1"/>
    </source>
</evidence>
<keyword evidence="3" id="KW-1185">Reference proteome</keyword>
<dbReference type="SUPFAM" id="SSF55729">
    <property type="entry name" value="Acyl-CoA N-acyltransferases (Nat)"/>
    <property type="match status" value="1"/>
</dbReference>
<gene>
    <name evidence="2" type="ORF">ROLI_025720</name>
</gene>
<dbReference type="CDD" id="cd04301">
    <property type="entry name" value="NAT_SF"/>
    <property type="match status" value="1"/>
</dbReference>
<accession>A0ABZ2BTX6</accession>
<dbReference type="Pfam" id="PF13508">
    <property type="entry name" value="Acetyltransf_7"/>
    <property type="match status" value="1"/>
</dbReference>
<dbReference type="PROSITE" id="PS51186">
    <property type="entry name" value="GNAT"/>
    <property type="match status" value="1"/>
</dbReference>
<feature type="domain" description="N-acetyltransferase" evidence="1">
    <location>
        <begin position="18"/>
        <end position="162"/>
    </location>
</feature>
<dbReference type="Gene3D" id="3.40.630.30">
    <property type="match status" value="1"/>
</dbReference>
<protein>
    <recommendedName>
        <fullName evidence="1">N-acetyltransferase domain-containing protein</fullName>
    </recommendedName>
</protein>
<proteinExistence type="predicted"/>
<dbReference type="EMBL" id="CP143423">
    <property type="protein sequence ID" value="WVX49477.1"/>
    <property type="molecule type" value="Genomic_DNA"/>
</dbReference>